<feature type="region of interest" description="Disordered" evidence="1">
    <location>
        <begin position="193"/>
        <end position="227"/>
    </location>
</feature>
<evidence type="ECO:0000313" key="3">
    <source>
        <dbReference type="Proteomes" id="UP000355283"/>
    </source>
</evidence>
<dbReference type="EMBL" id="SDOX01000001">
    <property type="protein sequence ID" value="TFJ88444.1"/>
    <property type="molecule type" value="Genomic_DNA"/>
</dbReference>
<protein>
    <recommendedName>
        <fullName evidence="4">Kinesin light chain</fullName>
    </recommendedName>
</protein>
<dbReference type="SUPFAM" id="SSF48452">
    <property type="entry name" value="TPR-like"/>
    <property type="match status" value="1"/>
</dbReference>
<feature type="region of interest" description="Disordered" evidence="1">
    <location>
        <begin position="389"/>
        <end position="445"/>
    </location>
</feature>
<name>A0A4D9DBR2_9STRA</name>
<feature type="region of interest" description="Disordered" evidence="1">
    <location>
        <begin position="492"/>
        <end position="544"/>
    </location>
</feature>
<dbReference type="OrthoDB" id="10324328at2759"/>
<comment type="caution">
    <text evidence="2">The sequence shown here is derived from an EMBL/GenBank/DDBJ whole genome shotgun (WGS) entry which is preliminary data.</text>
</comment>
<feature type="compositionally biased region" description="Basic and acidic residues" evidence="1">
    <location>
        <begin position="414"/>
        <end position="423"/>
    </location>
</feature>
<sequence length="582" mass="61915">MPTNGLDSAIFKTLWESALDAHARGRYAEALAKAKASIETAAEGEHGSLGREHALRMAHHLTGLAYMQLGCVTQAVQSLEQAKDIAIRVSGAGGGDDAYTDLGGVLNDLGVAKALAGDKKAAQKNVSRTLYMARRAYRPDEDLVSAACSNLAEVMWMMDREGGREGEGIAQEAVELAEKAARLTDKMERLSLLRQSSAKEEAEPVGGEDTEAKPGRKGGSYLPPMPASDASIQAKTASTGVWALPVELLAFHERSTRRRLILGRCLARAHREEEAAYYLFQALQDSRRSGLRCNPILYAQCLAAVGNMHLLSLLRRGLGTDLSHLAAAGCREDNEMTWDAQGLLVRALGVLEPILGKEHPEVVACQANLALFQPLARAEAVLADAVRAAGGEGGDRDGGEGPGGEMESNSSKNVDGHREHEAVSSEEEGSGAAQSPLSSPFPPSDPLVAREMVRVLEGNRQALNTLIIAVGRHKADRHCAVELVAAKQRRRAKGRQTADTSLASTEITVGKDVGQREGGCDGLGRGTNDGGIEEEEEEPPPPLQVLWTVQGVVGVGLQAWDVKAGGQGEKPGRILEEDPVEP</sequence>
<feature type="compositionally biased region" description="Gly residues" evidence="1">
    <location>
        <begin position="520"/>
        <end position="529"/>
    </location>
</feature>
<gene>
    <name evidence="2" type="ORF">NSK_000018</name>
</gene>
<feature type="compositionally biased region" description="Basic and acidic residues" evidence="1">
    <location>
        <begin position="193"/>
        <end position="202"/>
    </location>
</feature>
<organism evidence="2 3">
    <name type="scientific">Nannochloropsis salina CCMP1776</name>
    <dbReference type="NCBI Taxonomy" id="1027361"/>
    <lineage>
        <taxon>Eukaryota</taxon>
        <taxon>Sar</taxon>
        <taxon>Stramenopiles</taxon>
        <taxon>Ochrophyta</taxon>
        <taxon>Eustigmatophyceae</taxon>
        <taxon>Eustigmatales</taxon>
        <taxon>Monodopsidaceae</taxon>
        <taxon>Microchloropsis</taxon>
        <taxon>Microchloropsis salina</taxon>
    </lineage>
</organism>
<accession>A0A4D9DBR2</accession>
<evidence type="ECO:0008006" key="4">
    <source>
        <dbReference type="Google" id="ProtNLM"/>
    </source>
</evidence>
<keyword evidence="3" id="KW-1185">Reference proteome</keyword>
<evidence type="ECO:0000256" key="1">
    <source>
        <dbReference type="SAM" id="MobiDB-lite"/>
    </source>
</evidence>
<evidence type="ECO:0000313" key="2">
    <source>
        <dbReference type="EMBL" id="TFJ88444.1"/>
    </source>
</evidence>
<reference evidence="2 3" key="1">
    <citation type="submission" date="2019-01" db="EMBL/GenBank/DDBJ databases">
        <title>Nuclear Genome Assembly of the Microalgal Biofuel strain Nannochloropsis salina CCMP1776.</title>
        <authorList>
            <person name="Hovde B."/>
        </authorList>
    </citation>
    <scope>NUCLEOTIDE SEQUENCE [LARGE SCALE GENOMIC DNA]</scope>
    <source>
        <strain evidence="2 3">CCMP1776</strain>
    </source>
</reference>
<dbReference type="Gene3D" id="1.25.40.10">
    <property type="entry name" value="Tetratricopeptide repeat domain"/>
    <property type="match status" value="1"/>
</dbReference>
<dbReference type="Proteomes" id="UP000355283">
    <property type="component" value="Unassembled WGS sequence"/>
</dbReference>
<proteinExistence type="predicted"/>
<dbReference type="InterPro" id="IPR011990">
    <property type="entry name" value="TPR-like_helical_dom_sf"/>
</dbReference>
<feature type="region of interest" description="Disordered" evidence="1">
    <location>
        <begin position="561"/>
        <end position="582"/>
    </location>
</feature>
<dbReference type="AlphaFoldDB" id="A0A4D9DBR2"/>